<evidence type="ECO:0000256" key="1">
    <source>
        <dbReference type="ARBA" id="ARBA00004370"/>
    </source>
</evidence>
<keyword evidence="2 6" id="KW-0812">Transmembrane</keyword>
<organism evidence="7 8">
    <name type="scientific">Daphnia galeata</name>
    <dbReference type="NCBI Taxonomy" id="27404"/>
    <lineage>
        <taxon>Eukaryota</taxon>
        <taxon>Metazoa</taxon>
        <taxon>Ecdysozoa</taxon>
        <taxon>Arthropoda</taxon>
        <taxon>Crustacea</taxon>
        <taxon>Branchiopoda</taxon>
        <taxon>Diplostraca</taxon>
        <taxon>Cladocera</taxon>
        <taxon>Anomopoda</taxon>
        <taxon>Daphniidae</taxon>
        <taxon>Daphnia</taxon>
    </lineage>
</organism>
<comment type="similarity">
    <text evidence="5 6">Belongs to the anion channel-forming bestrophin (TC 1.A.46) family. Calcium-sensitive chloride channel subfamily.</text>
</comment>
<keyword evidence="6" id="KW-0868">Chloride</keyword>
<keyword evidence="6" id="KW-1003">Cell membrane</keyword>
<keyword evidence="4 6" id="KW-0472">Membrane</keyword>
<keyword evidence="6" id="KW-0869">Chloride channel</keyword>
<proteinExistence type="inferred from homology"/>
<reference evidence="7" key="1">
    <citation type="submission" date="2021-11" db="EMBL/GenBank/DDBJ databases">
        <authorList>
            <person name="Schell T."/>
        </authorList>
    </citation>
    <scope>NUCLEOTIDE SEQUENCE</scope>
    <source>
        <strain evidence="7">M5</strain>
    </source>
</reference>
<evidence type="ECO:0000256" key="3">
    <source>
        <dbReference type="ARBA" id="ARBA00022989"/>
    </source>
</evidence>
<dbReference type="Proteomes" id="UP000789390">
    <property type="component" value="Unassembled WGS sequence"/>
</dbReference>
<name>A0A8J2S1K0_9CRUS</name>
<feature type="transmembrane region" description="Helical" evidence="6">
    <location>
        <begin position="612"/>
        <end position="635"/>
    </location>
</feature>
<gene>
    <name evidence="7" type="ORF">DGAL_LOCUS10947</name>
</gene>
<feature type="transmembrane region" description="Helical" evidence="6">
    <location>
        <begin position="378"/>
        <end position="396"/>
    </location>
</feature>
<keyword evidence="6" id="KW-0406">Ion transport</keyword>
<comment type="function">
    <text evidence="6">Forms chloride channels.</text>
</comment>
<comment type="subcellular location">
    <subcellularLocation>
        <location evidence="6">Cell membrane</location>
        <topology evidence="6">Multi-pass membrane protein</topology>
    </subcellularLocation>
    <subcellularLocation>
        <location evidence="1">Membrane</location>
    </subcellularLocation>
</comment>
<dbReference type="PANTHER" id="PTHR10736:SF0">
    <property type="entry name" value="BESTROPHIN HOMOLOG"/>
    <property type="match status" value="1"/>
</dbReference>
<evidence type="ECO:0000256" key="6">
    <source>
        <dbReference type="RuleBase" id="RU363126"/>
    </source>
</evidence>
<feature type="transmembrane region" description="Helical" evidence="6">
    <location>
        <begin position="416"/>
        <end position="433"/>
    </location>
</feature>
<keyword evidence="6" id="KW-0407">Ion channel</keyword>
<feature type="transmembrane region" description="Helical" evidence="6">
    <location>
        <begin position="135"/>
        <end position="152"/>
    </location>
</feature>
<evidence type="ECO:0000256" key="4">
    <source>
        <dbReference type="ARBA" id="ARBA00023136"/>
    </source>
</evidence>
<dbReference type="GO" id="GO:0005886">
    <property type="term" value="C:plasma membrane"/>
    <property type="evidence" value="ECO:0007669"/>
    <property type="project" value="UniProtKB-SubCell"/>
</dbReference>
<evidence type="ECO:0000256" key="2">
    <source>
        <dbReference type="ARBA" id="ARBA00022692"/>
    </source>
</evidence>
<evidence type="ECO:0000313" key="8">
    <source>
        <dbReference type="Proteomes" id="UP000789390"/>
    </source>
</evidence>
<dbReference type="GO" id="GO:0005254">
    <property type="term" value="F:chloride channel activity"/>
    <property type="evidence" value="ECO:0007669"/>
    <property type="project" value="UniProtKB-KW"/>
</dbReference>
<dbReference type="PANTHER" id="PTHR10736">
    <property type="entry name" value="BESTROPHIN"/>
    <property type="match status" value="1"/>
</dbReference>
<dbReference type="GO" id="GO:0034707">
    <property type="term" value="C:chloride channel complex"/>
    <property type="evidence" value="ECO:0007669"/>
    <property type="project" value="UniProtKB-KW"/>
</dbReference>
<protein>
    <recommendedName>
        <fullName evidence="6">Bestrophin homolog</fullName>
    </recommendedName>
</protein>
<comment type="caution">
    <text evidence="7">The sequence shown here is derived from an EMBL/GenBank/DDBJ whole genome shotgun (WGS) entry which is preliminary data.</text>
</comment>
<dbReference type="OrthoDB" id="6344171at2759"/>
<keyword evidence="8" id="KW-1185">Reference proteome</keyword>
<dbReference type="AlphaFoldDB" id="A0A8J2S1K0"/>
<evidence type="ECO:0000256" key="5">
    <source>
        <dbReference type="ARBA" id="ARBA00034769"/>
    </source>
</evidence>
<dbReference type="Pfam" id="PF01062">
    <property type="entry name" value="Bestrophin"/>
    <property type="match status" value="2"/>
</dbReference>
<dbReference type="InterPro" id="IPR021134">
    <property type="entry name" value="Bestrophin-like"/>
</dbReference>
<keyword evidence="3 6" id="KW-1133">Transmembrane helix</keyword>
<sequence>MWYSAILTFLMSSKISSMQYDITNERINVISAVPLNNNTRNATQMSTVIPTKNEHTKLADVTSILDTPTKNSFKFGESFLALFHWKGSIYKALWKHILIYYVLYYLLTIIHHVALPGEQKKTFEALAKYCLTNPPSPTNLIIMLSFFTTTAMQRRFSVQISMGGTAKLISVFIMGIKPNLPEGPIIVEHFARWSVLSWVLTYRIVCKPLRDLFPDMMSLQRAGIIQNNAERTILEKMETEGDTTPRSLIVVDWMLMLQMQSLKKGRFGESKYYFKSVETLLAYKKNCGNTIKFATKNIPYALIQYDITNERVNVIPLNNIRNTPQMSTVISIKNEHTKLANVTSILDTPTTDSSVFGESFLALFHWKGSIYKALWKHILIYYVLYYLLTIIHNIVLQGEQKKIFEALAKYCLTNPPSPTNLIIMLSFFTTTAMQRRFSVQISMGGTAKLISVFIMGIKPNLPEGPILVEHYARWSVLSWVLTYRIVCKPLRDLFPDMMSLQRAGIIQNNAERTILEKMDTEGDTTPRSLIVVDWMLLLLRKTLKKDRFGESKYYQQSVENLLAYKKNCGNTIKFATKNIPYALIQAAIIVVYVYGVFTLMARNFDGVDKSVLLGGIVNYFPAFSSIQFFIFLIWLNFGLTAVNPFGTDDDDIDVKQLLATHIQDSLRLAKLYNQDLSHFLGEMPQNPSVEGSLTQNTASAAK</sequence>
<keyword evidence="6" id="KW-0813">Transport</keyword>
<evidence type="ECO:0000313" key="7">
    <source>
        <dbReference type="EMBL" id="CAH0107627.1"/>
    </source>
</evidence>
<accession>A0A8J2S1K0</accession>
<comment type="caution">
    <text evidence="6">Lacks conserved residue(s) required for the propagation of feature annotation.</text>
</comment>
<feature type="transmembrane region" description="Helical" evidence="6">
    <location>
        <begin position="581"/>
        <end position="600"/>
    </location>
</feature>
<dbReference type="InterPro" id="IPR000615">
    <property type="entry name" value="Bestrophin"/>
</dbReference>
<feature type="transmembrane region" description="Helical" evidence="6">
    <location>
        <begin position="97"/>
        <end position="115"/>
    </location>
</feature>
<dbReference type="EMBL" id="CAKKLH010000277">
    <property type="protein sequence ID" value="CAH0107627.1"/>
    <property type="molecule type" value="Genomic_DNA"/>
</dbReference>